<reference evidence="2 3" key="1">
    <citation type="submission" date="2014-09" db="EMBL/GenBank/DDBJ databases">
        <authorList>
            <person name="Ellenberger Sabrina"/>
        </authorList>
    </citation>
    <scope>NUCLEOTIDE SEQUENCE [LARGE SCALE GENOMIC DNA]</scope>
    <source>
        <strain evidence="2 3">CBS 412.66</strain>
    </source>
</reference>
<keyword evidence="1" id="KW-0472">Membrane</keyword>
<dbReference type="AlphaFoldDB" id="A0A0B7NVK6"/>
<evidence type="ECO:0000256" key="1">
    <source>
        <dbReference type="SAM" id="Phobius"/>
    </source>
</evidence>
<gene>
    <name evidence="2" type="primary">PARPA_13653.1 scaffold 47024</name>
</gene>
<keyword evidence="3" id="KW-1185">Reference proteome</keyword>
<name>A0A0B7NVK6_9FUNG</name>
<keyword evidence="1" id="KW-0812">Transmembrane</keyword>
<sequence length="71" mass="7680">MDEILNHISDISTGRAPLNINITIPTGANYQVPAITTTTSSPHTYDAFFFGAINISCCHCLFLGIPIIDVK</sequence>
<proteinExistence type="predicted"/>
<feature type="transmembrane region" description="Helical" evidence="1">
    <location>
        <begin position="47"/>
        <end position="68"/>
    </location>
</feature>
<organism evidence="2 3">
    <name type="scientific">Parasitella parasitica</name>
    <dbReference type="NCBI Taxonomy" id="35722"/>
    <lineage>
        <taxon>Eukaryota</taxon>
        <taxon>Fungi</taxon>
        <taxon>Fungi incertae sedis</taxon>
        <taxon>Mucoromycota</taxon>
        <taxon>Mucoromycotina</taxon>
        <taxon>Mucoromycetes</taxon>
        <taxon>Mucorales</taxon>
        <taxon>Mucorineae</taxon>
        <taxon>Mucoraceae</taxon>
        <taxon>Parasitella</taxon>
    </lineage>
</organism>
<dbReference type="Proteomes" id="UP000054107">
    <property type="component" value="Unassembled WGS sequence"/>
</dbReference>
<keyword evidence="1" id="KW-1133">Transmembrane helix</keyword>
<protein>
    <submittedName>
        <fullName evidence="2">Uncharacterized protein</fullName>
    </submittedName>
</protein>
<evidence type="ECO:0000313" key="2">
    <source>
        <dbReference type="EMBL" id="CEP19338.1"/>
    </source>
</evidence>
<dbReference type="EMBL" id="LN734024">
    <property type="protein sequence ID" value="CEP19338.1"/>
    <property type="molecule type" value="Genomic_DNA"/>
</dbReference>
<dbReference type="OrthoDB" id="10500919at2759"/>
<evidence type="ECO:0000313" key="3">
    <source>
        <dbReference type="Proteomes" id="UP000054107"/>
    </source>
</evidence>
<accession>A0A0B7NVK6</accession>